<dbReference type="EMBL" id="JANAKD010000101">
    <property type="protein sequence ID" value="KAJ3497600.1"/>
    <property type="molecule type" value="Genomic_DNA"/>
</dbReference>
<protein>
    <submittedName>
        <fullName evidence="1">Uncharacterized protein</fullName>
    </submittedName>
</protein>
<evidence type="ECO:0000313" key="2">
    <source>
        <dbReference type="Proteomes" id="UP001148737"/>
    </source>
</evidence>
<proteinExistence type="predicted"/>
<evidence type="ECO:0000313" key="1">
    <source>
        <dbReference type="EMBL" id="KAJ3497600.1"/>
    </source>
</evidence>
<keyword evidence="2" id="KW-1185">Reference proteome</keyword>
<sequence length="696" mass="79076">MHEQWHTMDPCKEWDNFVCHGYRSKNTLADGQLWMSPMHELGDQIKKWVANTLTGSFESLCVKMSESSDLCGVNVLTNQQLEDDRRNFHLVKSYYGKCKETYSKNNTEQDLNYFLSVIFEGDGKAAGNVSKLDVWKSAVTNMFSLGFPTFVSIAVDNWYRSAIEVKPNQDYGLPDYSLYTGATLKAYVKEIQTFFFHNVDWSKNDTERSSTFARHIVQIERELREVQLEQFTGPRESARGTVKMNADQLAALLPHFPIAAMLESAIPAPRNNPVVFHVESPKLLAKIDALIASIPVESLLAYQYWHAFRLTHTMWKIDWKESLGNPKTRIEKHLGGQTAEQYCAEAALKGFSFILDSFFVCEISTSMLESVIKMLFRNVKTAAGASISQTSWLSNVTRQTLERKLNNVSLNPRHHFYTWNVTDPSIVGEYYAGLRLGDSGAYADEHEFVNQYIRIREWIHSKNWENLGVPTRSEAFPFPERPATVVNAMHDSRNGKVSVLAGLAQMPFVGHGLPHVINFARLGSIIGHEIFHAFDSNNMPSTVGGVPHRIPLTKEESGYFKKGYSCIKRGFGKVKVWGMGNSRFTIDPELLQAEAFADLHGVEAAYMAWKTIEPDSSQRMTIPGFHNVTAEQLFWILHSSMWCGTQSPETLDLWGKDPHPPLQFRTWKGVMTTRGWKEAFKCTKKKETCNIFGNQP</sequence>
<reference evidence="1" key="1">
    <citation type="submission" date="2022-07" db="EMBL/GenBank/DDBJ databases">
        <title>Genome Sequence of Lecanicillium saksenae.</title>
        <authorList>
            <person name="Buettner E."/>
        </authorList>
    </citation>
    <scope>NUCLEOTIDE SEQUENCE</scope>
    <source>
        <strain evidence="1">VT-O1</strain>
    </source>
</reference>
<name>A0ACC1R6X8_9HYPO</name>
<comment type="caution">
    <text evidence="1">The sequence shown here is derived from an EMBL/GenBank/DDBJ whole genome shotgun (WGS) entry which is preliminary data.</text>
</comment>
<organism evidence="1 2">
    <name type="scientific">Lecanicillium saksenae</name>
    <dbReference type="NCBI Taxonomy" id="468837"/>
    <lineage>
        <taxon>Eukaryota</taxon>
        <taxon>Fungi</taxon>
        <taxon>Dikarya</taxon>
        <taxon>Ascomycota</taxon>
        <taxon>Pezizomycotina</taxon>
        <taxon>Sordariomycetes</taxon>
        <taxon>Hypocreomycetidae</taxon>
        <taxon>Hypocreales</taxon>
        <taxon>Cordycipitaceae</taxon>
        <taxon>Lecanicillium</taxon>
    </lineage>
</organism>
<gene>
    <name evidence="1" type="ORF">NLG97_g1780</name>
</gene>
<accession>A0ACC1R6X8</accession>
<dbReference type="Proteomes" id="UP001148737">
    <property type="component" value="Unassembled WGS sequence"/>
</dbReference>